<dbReference type="PANTHER" id="PTHR36985">
    <property type="entry name" value="TRANSLOCATION AND ASSEMBLY MODULE SUBUNIT TAMB"/>
    <property type="match status" value="1"/>
</dbReference>
<accession>A0A220UMD4</accession>
<sequence length="1447" mass="155234">MSKPPIHEPNATAQQENQTPEQLSLEQNPTCVQPKTLKLRIWQIFKLCTRIIVYVPLSLLVLTALLLGTEIGSRITVGLADKFVPDLALTYTSGSLNKDLTLAHASWSMDGIKVELKDLHLAWQPTCLLQKQLCVNALTASQIDVNIDTEALSSGSTEADVTPENDQPSELVLPFGIKLDSAELNNINIAVDKMRFSANHIQTAATWFAEGLTVEQLSSEGLAVLIPTDDSPAPDTDPQGAGTQATGTQATDTQITGTQVTDTKAAETAATAAAKTTTAAATTQPETEKSTTTVATASAKASADKPIVEKKPSTETAANPQADKQTDENADKQASTEEWALAHLPQVFMPFPVDVKHLSLDNSRLQIGPREDLFSHIELQGQFAKYQLTLEKLLLAHSYGEVSVVGQLALEQDYPLALEVQANVTQVAELPELTHQQLSLTLSQSVGQLGIHALAKGDVDFSLNGQLTLKDPTLPYKVKLEKVRAQWPLQHAEYLVSDLNLDSQGSLTQQAATLNGNVITPFHKVLAISSELHHQGAKLDIKQFTAKGELGSVDVTGELDYAKAITWKAKVLLDNLKLQEITLPETAQTPESTPTKDAKAPSTNTDKPAPAITNAPAPATTTAAATTNAKATTTTSASASASATSSLPNSLISGQLQTTGRLLDKQWQVALTDTQLSGTMQGYPFDITADVSINDKLYISAKGVNAKVLGSTLTLAGETNKTWNLEGKLQVPDFGLWLPQASGQLQADINVTGEEKHPQVELTAQLVDLVHQNIKLRESTLKAYYKPLDAHEFALSLKSKALQLGSQSLDTVTLGSKGDIQNQKLTLSATGDLGLELGVTSQYDMKKSQLQAQVNKINLATPVGRWEIDKDILVGWDQNKSKGNISPFCLVNPNSKVCLDNQVTIGKTGEAQLSYAGNLGKLLVPVLPNNMQWDGSSSLLANFAWAAGRKPTANVDFNFTPGSIKLKRAKNREVTINYQQLDFKANLDAKRLLSSISFESEDVASWQSEVTVNVTPDRTLSGYANIKQINLQPLGEFFPQLNTLEGLLTSRLNFAGTLDAPEVSGNVSLTQGALALTANPTLINKIDMSMDLGGQQASLKGRWMMGNGLGRVTGDMRWPQGQFSGELAIKGDKLAVIQPPLTLLDVSPDLTIAFSSQQLEVKGVVDVPSGNIKIVQLAEGGVALSEDVVFDDSIAAAQPKASPYAIVADLNINVGNDLKVDGMGLKGKLQGTLKLQQQAFRPPLLFGDIKVKQGSYKFMGQTLKIRTGEVQFVGPTSVPNLNIEAIREIKSEDLVAGVRVTGTPARPVVTLFSNPAKEQAEILSYIIKGSGFNSSNNEQNNSLMMGAALGLGSQVGGGGAINNIGSTATGIIEEFGFSNVQLDTNDEGRVAISGFIGDNLMVKYGVGVFNPGYEMTVRYYLLSQLYLETVSGTLGQSLDIYYNFNIK</sequence>
<gene>
    <name evidence="8" type="ORF">CF168_11265</name>
</gene>
<feature type="compositionally biased region" description="Low complexity" evidence="5">
    <location>
        <begin position="275"/>
        <end position="301"/>
    </location>
</feature>
<feature type="compositionally biased region" description="Polar residues" evidence="5">
    <location>
        <begin position="11"/>
        <end position="27"/>
    </location>
</feature>
<feature type="region of interest" description="Disordered" evidence="5">
    <location>
        <begin position="1"/>
        <end position="27"/>
    </location>
</feature>
<comment type="subcellular location">
    <subcellularLocation>
        <location evidence="1">Membrane</location>
        <topology evidence="1">Single-pass membrane protein</topology>
    </subcellularLocation>
</comment>
<evidence type="ECO:0000313" key="9">
    <source>
        <dbReference type="Proteomes" id="UP000198367"/>
    </source>
</evidence>
<organism evidence="8 9">
    <name type="scientific">Shewanella bicestrii</name>
    <dbReference type="NCBI Taxonomy" id="2018305"/>
    <lineage>
        <taxon>Bacteria</taxon>
        <taxon>Pseudomonadati</taxon>
        <taxon>Pseudomonadota</taxon>
        <taxon>Gammaproteobacteria</taxon>
        <taxon>Alteromonadales</taxon>
        <taxon>Shewanellaceae</taxon>
        <taxon>Shewanella</taxon>
    </lineage>
</organism>
<keyword evidence="9" id="KW-1185">Reference proteome</keyword>
<dbReference type="Pfam" id="PF04357">
    <property type="entry name" value="TamB"/>
    <property type="match status" value="1"/>
</dbReference>
<evidence type="ECO:0000256" key="5">
    <source>
        <dbReference type="SAM" id="MobiDB-lite"/>
    </source>
</evidence>
<feature type="compositionally biased region" description="Low complexity" evidence="5">
    <location>
        <begin position="608"/>
        <end position="628"/>
    </location>
</feature>
<protein>
    <recommendedName>
        <fullName evidence="7">Translocation and assembly module TamB C-terminal domain-containing protein</fullName>
    </recommendedName>
</protein>
<feature type="region of interest" description="Disordered" evidence="5">
    <location>
        <begin position="584"/>
        <end position="628"/>
    </location>
</feature>
<feature type="compositionally biased region" description="Polar residues" evidence="5">
    <location>
        <begin position="314"/>
        <end position="323"/>
    </location>
</feature>
<feature type="region of interest" description="Disordered" evidence="5">
    <location>
        <begin position="225"/>
        <end position="262"/>
    </location>
</feature>
<dbReference type="EMBL" id="CP022358">
    <property type="protein sequence ID" value="ASK69404.1"/>
    <property type="molecule type" value="Genomic_DNA"/>
</dbReference>
<dbReference type="RefSeq" id="WP_089067900.1">
    <property type="nucleotide sequence ID" value="NZ_CP022358.1"/>
</dbReference>
<feature type="compositionally biased region" description="Basic and acidic residues" evidence="5">
    <location>
        <begin position="302"/>
        <end position="313"/>
    </location>
</feature>
<feature type="region of interest" description="Disordered" evidence="5">
    <location>
        <begin position="275"/>
        <end position="334"/>
    </location>
</feature>
<evidence type="ECO:0000256" key="1">
    <source>
        <dbReference type="ARBA" id="ARBA00004167"/>
    </source>
</evidence>
<proteinExistence type="predicted"/>
<dbReference type="InterPro" id="IPR007452">
    <property type="entry name" value="TamB_C"/>
</dbReference>
<evidence type="ECO:0000259" key="7">
    <source>
        <dbReference type="Pfam" id="PF04357"/>
    </source>
</evidence>
<keyword evidence="3 6" id="KW-1133">Transmembrane helix</keyword>
<evidence type="ECO:0000313" key="8">
    <source>
        <dbReference type="EMBL" id="ASK69404.1"/>
    </source>
</evidence>
<feature type="compositionally biased region" description="Low complexity" evidence="5">
    <location>
        <begin position="227"/>
        <end position="262"/>
    </location>
</feature>
<reference evidence="8 9" key="1">
    <citation type="submission" date="2017-07" db="EMBL/GenBank/DDBJ databases">
        <title>Phenotypical and genomic characterization of a clinical isolate of Shewanella bicestrii sp. nov. producing an extended-spectrum beta-lactamase and a new oxacillinase variant.</title>
        <authorList>
            <person name="Jousset A.B."/>
            <person name="Bonnin R.A."/>
            <person name="Girlich D."/>
            <person name="Dabos L."/>
            <person name="Potron A."/>
            <person name="Dortet L."/>
            <person name="Glaser P."/>
            <person name="Naas T."/>
        </authorList>
    </citation>
    <scope>NUCLEOTIDE SEQUENCE [LARGE SCALE GENOMIC DNA]</scope>
    <source>
        <strain evidence="8 9">JAB-1</strain>
    </source>
</reference>
<dbReference type="GO" id="GO:0005886">
    <property type="term" value="C:plasma membrane"/>
    <property type="evidence" value="ECO:0007669"/>
    <property type="project" value="InterPro"/>
</dbReference>
<evidence type="ECO:0000256" key="3">
    <source>
        <dbReference type="ARBA" id="ARBA00022989"/>
    </source>
</evidence>
<keyword evidence="2 6" id="KW-0812">Transmembrane</keyword>
<dbReference type="GO" id="GO:0097347">
    <property type="term" value="C:TAM protein secretion complex"/>
    <property type="evidence" value="ECO:0007669"/>
    <property type="project" value="TreeGrafter"/>
</dbReference>
<evidence type="ECO:0000256" key="6">
    <source>
        <dbReference type="SAM" id="Phobius"/>
    </source>
</evidence>
<feature type="transmembrane region" description="Helical" evidence="6">
    <location>
        <begin position="47"/>
        <end position="67"/>
    </location>
</feature>
<dbReference type="PANTHER" id="PTHR36985:SF1">
    <property type="entry name" value="TRANSLOCATION AND ASSEMBLY MODULE SUBUNIT TAMB"/>
    <property type="match status" value="1"/>
</dbReference>
<feature type="domain" description="Translocation and assembly module TamB C-terminal" evidence="7">
    <location>
        <begin position="1106"/>
        <end position="1444"/>
    </location>
</feature>
<evidence type="ECO:0000256" key="4">
    <source>
        <dbReference type="ARBA" id="ARBA00023136"/>
    </source>
</evidence>
<evidence type="ECO:0000256" key="2">
    <source>
        <dbReference type="ARBA" id="ARBA00022692"/>
    </source>
</evidence>
<keyword evidence="4 6" id="KW-0472">Membrane</keyword>
<feature type="compositionally biased region" description="Basic and acidic residues" evidence="5">
    <location>
        <begin position="324"/>
        <end position="334"/>
    </location>
</feature>
<dbReference type="GO" id="GO:0009306">
    <property type="term" value="P:protein secretion"/>
    <property type="evidence" value="ECO:0007669"/>
    <property type="project" value="InterPro"/>
</dbReference>
<dbReference type="Proteomes" id="UP000198367">
    <property type="component" value="Chromosome"/>
</dbReference>
<name>A0A220UMD4_9GAMM</name>
<dbReference type="KEGG" id="sbj:CF168_11265"/>